<feature type="binding site" evidence="5">
    <location>
        <position position="36"/>
    </location>
    <ligand>
        <name>ATP</name>
        <dbReference type="ChEBI" id="CHEBI:30616"/>
    </ligand>
</feature>
<keyword evidence="3 5" id="KW-0067">ATP-binding</keyword>
<dbReference type="PROSITE" id="PS50011">
    <property type="entry name" value="PROTEIN_KINASE_DOM"/>
    <property type="match status" value="1"/>
</dbReference>
<dbReference type="SUPFAM" id="SSF51206">
    <property type="entry name" value="cAMP-binding domain-like"/>
    <property type="match status" value="1"/>
</dbReference>
<keyword evidence="1" id="KW-0140">cGMP</keyword>
<keyword evidence="9" id="KW-1185">Reference proteome</keyword>
<name>A0A011NUT5_9PROT</name>
<dbReference type="AlphaFoldDB" id="A0A011NUT5"/>
<dbReference type="InterPro" id="IPR000719">
    <property type="entry name" value="Prot_kinase_dom"/>
</dbReference>
<dbReference type="Gene3D" id="1.10.510.10">
    <property type="entry name" value="Transferase(Phosphotransferase) domain 1"/>
    <property type="match status" value="1"/>
</dbReference>
<dbReference type="Pfam" id="PF00069">
    <property type="entry name" value="Pkinase"/>
    <property type="match status" value="1"/>
</dbReference>
<dbReference type="GO" id="GO:0030553">
    <property type="term" value="F:cGMP binding"/>
    <property type="evidence" value="ECO:0007669"/>
    <property type="project" value="UniProtKB-KW"/>
</dbReference>
<evidence type="ECO:0000256" key="4">
    <source>
        <dbReference type="ARBA" id="ARBA00022992"/>
    </source>
</evidence>
<dbReference type="SUPFAM" id="SSF56112">
    <property type="entry name" value="Protein kinase-like (PK-like)"/>
    <property type="match status" value="1"/>
</dbReference>
<evidence type="ECO:0000256" key="3">
    <source>
        <dbReference type="ARBA" id="ARBA00022840"/>
    </source>
</evidence>
<evidence type="ECO:0000256" key="1">
    <source>
        <dbReference type="ARBA" id="ARBA00022535"/>
    </source>
</evidence>
<comment type="caution">
    <text evidence="8">The sequence shown here is derived from an EMBL/GenBank/DDBJ whole genome shotgun (WGS) entry which is preliminary data.</text>
</comment>
<dbReference type="EC" id="2.7.11.1" evidence="8"/>
<dbReference type="SMART" id="SM00100">
    <property type="entry name" value="cNMP"/>
    <property type="match status" value="1"/>
</dbReference>
<dbReference type="PROSITE" id="PS00107">
    <property type="entry name" value="PROTEIN_KINASE_ATP"/>
    <property type="match status" value="1"/>
</dbReference>
<dbReference type="CDD" id="cd14014">
    <property type="entry name" value="STKc_PknB_like"/>
    <property type="match status" value="1"/>
</dbReference>
<organism evidence="8 9">
    <name type="scientific">Candidatus Accumulibacter adjunctus</name>
    <dbReference type="NCBI Taxonomy" id="1454001"/>
    <lineage>
        <taxon>Bacteria</taxon>
        <taxon>Pseudomonadati</taxon>
        <taxon>Pseudomonadota</taxon>
        <taxon>Betaproteobacteria</taxon>
        <taxon>Candidatus Accumulibacter</taxon>
    </lineage>
</organism>
<dbReference type="InterPro" id="IPR008271">
    <property type="entry name" value="Ser/Thr_kinase_AS"/>
</dbReference>
<dbReference type="PROSITE" id="PS50042">
    <property type="entry name" value="CNMP_BINDING_3"/>
    <property type="match status" value="1"/>
</dbReference>
<dbReference type="Proteomes" id="UP000020218">
    <property type="component" value="Unassembled WGS sequence"/>
</dbReference>
<accession>A0A011NUT5</accession>
<dbReference type="InterPro" id="IPR017441">
    <property type="entry name" value="Protein_kinase_ATP_BS"/>
</dbReference>
<dbReference type="PANTHER" id="PTHR24348">
    <property type="entry name" value="SERINE/THREONINE-PROTEIN KINASE UNC-51-RELATED"/>
    <property type="match status" value="1"/>
</dbReference>
<feature type="domain" description="Cyclic nucleotide-binding" evidence="7">
    <location>
        <begin position="299"/>
        <end position="397"/>
    </location>
</feature>
<reference evidence="8" key="1">
    <citation type="submission" date="2014-02" db="EMBL/GenBank/DDBJ databases">
        <title>Expanding our view of genomic diversity in Candidatus Accumulibacter clades.</title>
        <authorList>
            <person name="Skennerton C.T."/>
            <person name="Barr J.J."/>
            <person name="Slater F.R."/>
            <person name="Bond P.L."/>
            <person name="Tyson G.W."/>
        </authorList>
    </citation>
    <scope>NUCLEOTIDE SEQUENCE [LARGE SCALE GENOMIC DNA]</scope>
</reference>
<dbReference type="InterPro" id="IPR045269">
    <property type="entry name" value="Atg1-like"/>
</dbReference>
<dbReference type="Pfam" id="PF00027">
    <property type="entry name" value="cNMP_binding"/>
    <property type="match status" value="1"/>
</dbReference>
<proteinExistence type="predicted"/>
<dbReference type="InterPro" id="IPR014710">
    <property type="entry name" value="RmlC-like_jellyroll"/>
</dbReference>
<protein>
    <submittedName>
        <fullName evidence="8">Serine/threonine-protein kinase PknB</fullName>
        <ecNumber evidence="8">2.7.11.1</ecNumber>
    </submittedName>
</protein>
<feature type="domain" description="Protein kinase" evidence="6">
    <location>
        <begin position="7"/>
        <end position="270"/>
    </location>
</feature>
<sequence length="428" mass="47669">MDKVGKYELVREIGRGATSTVYLGSDPFSRREVAIKIAFPGILKDPRRGKLYTHLFLNEAALIGKMSHPHIVQTYDAVVDDQLCYIVMEYVPGGTLESVCSRDQLLPVERVVEIIFKCTRALDFAFRMGITHRDIKPANILFASTDRNQGDIKVSDFGAAIIGSPERTLVLGIGSPAYMSPEQVKDRALDHQTDIYSLGVVMYQLLTGQLPFQARNSYDLVYQIINAEPRRPSSLRNEIPAALDAIVARAMNKQLDARYSSWTEFGHDLTLAFRGRRPSVPAERMADFEKFEKLRSFGFFAEFSEAEIWEVVRFSKWSRVAPDTVIIADGEAGECFYFLAEGELKVLKNGMLLDLLTSGECFGEMAVIGKATALRGADVVALTDAKLVMIAATALQESSATCRMHFYQAFLAVLSDRLTSANVRLVSF</sequence>
<dbReference type="EMBL" id="JFAX01000005">
    <property type="protein sequence ID" value="EXI68360.1"/>
    <property type="molecule type" value="Genomic_DNA"/>
</dbReference>
<dbReference type="CDD" id="cd00038">
    <property type="entry name" value="CAP_ED"/>
    <property type="match status" value="1"/>
</dbReference>
<dbReference type="InterPro" id="IPR018488">
    <property type="entry name" value="cNMP-bd_CS"/>
</dbReference>
<dbReference type="STRING" id="1454001.AW08_01141"/>
<dbReference type="Gene3D" id="3.30.200.20">
    <property type="entry name" value="Phosphorylase Kinase, domain 1"/>
    <property type="match status" value="1"/>
</dbReference>
<evidence type="ECO:0000259" key="7">
    <source>
        <dbReference type="PROSITE" id="PS50042"/>
    </source>
</evidence>
<dbReference type="PATRIC" id="fig|1454001.3.peg.1164"/>
<dbReference type="SMART" id="SM00220">
    <property type="entry name" value="S_TKc"/>
    <property type="match status" value="1"/>
</dbReference>
<dbReference type="Gene3D" id="2.60.120.10">
    <property type="entry name" value="Jelly Rolls"/>
    <property type="match status" value="1"/>
</dbReference>
<evidence type="ECO:0000313" key="9">
    <source>
        <dbReference type="Proteomes" id="UP000020218"/>
    </source>
</evidence>
<keyword evidence="8" id="KW-0808">Transferase</keyword>
<dbReference type="PROSITE" id="PS00108">
    <property type="entry name" value="PROTEIN_KINASE_ST"/>
    <property type="match status" value="1"/>
</dbReference>
<dbReference type="InterPro" id="IPR011009">
    <property type="entry name" value="Kinase-like_dom_sf"/>
</dbReference>
<dbReference type="PROSITE" id="PS00888">
    <property type="entry name" value="CNMP_BINDING_1"/>
    <property type="match status" value="1"/>
</dbReference>
<evidence type="ECO:0000259" key="6">
    <source>
        <dbReference type="PROSITE" id="PS50011"/>
    </source>
</evidence>
<evidence type="ECO:0000256" key="2">
    <source>
        <dbReference type="ARBA" id="ARBA00022741"/>
    </source>
</evidence>
<keyword evidence="2 5" id="KW-0547">Nucleotide-binding</keyword>
<dbReference type="GO" id="GO:0005737">
    <property type="term" value="C:cytoplasm"/>
    <property type="evidence" value="ECO:0007669"/>
    <property type="project" value="TreeGrafter"/>
</dbReference>
<evidence type="ECO:0000256" key="5">
    <source>
        <dbReference type="PROSITE-ProRule" id="PRU10141"/>
    </source>
</evidence>
<gene>
    <name evidence="8" type="primary">pknB</name>
    <name evidence="8" type="ORF">AW08_01141</name>
</gene>
<dbReference type="InterPro" id="IPR000595">
    <property type="entry name" value="cNMP-bd_dom"/>
</dbReference>
<evidence type="ECO:0000313" key="8">
    <source>
        <dbReference type="EMBL" id="EXI68360.1"/>
    </source>
</evidence>
<keyword evidence="4" id="KW-0142">cGMP-binding</keyword>
<dbReference type="GO" id="GO:0005524">
    <property type="term" value="F:ATP binding"/>
    <property type="evidence" value="ECO:0007669"/>
    <property type="project" value="UniProtKB-UniRule"/>
</dbReference>
<keyword evidence="8" id="KW-0418">Kinase</keyword>
<dbReference type="InterPro" id="IPR018490">
    <property type="entry name" value="cNMP-bd_dom_sf"/>
</dbReference>
<dbReference type="GO" id="GO:0004674">
    <property type="term" value="F:protein serine/threonine kinase activity"/>
    <property type="evidence" value="ECO:0007669"/>
    <property type="project" value="UniProtKB-EC"/>
</dbReference>